<feature type="compositionally biased region" description="Polar residues" evidence="1">
    <location>
        <begin position="38"/>
        <end position="48"/>
    </location>
</feature>
<gene>
    <name evidence="2" type="ORF">IWX46DRAFT_669073</name>
</gene>
<evidence type="ECO:0000256" key="1">
    <source>
        <dbReference type="SAM" id="MobiDB-lite"/>
    </source>
</evidence>
<organism evidence="2 3">
    <name type="scientific">Phyllosticta citricarpa</name>
    <dbReference type="NCBI Taxonomy" id="55181"/>
    <lineage>
        <taxon>Eukaryota</taxon>
        <taxon>Fungi</taxon>
        <taxon>Dikarya</taxon>
        <taxon>Ascomycota</taxon>
        <taxon>Pezizomycotina</taxon>
        <taxon>Dothideomycetes</taxon>
        <taxon>Dothideomycetes incertae sedis</taxon>
        <taxon>Botryosphaeriales</taxon>
        <taxon>Phyllostictaceae</taxon>
        <taxon>Phyllosticta</taxon>
    </lineage>
</organism>
<feature type="compositionally biased region" description="Pro residues" evidence="1">
    <location>
        <begin position="18"/>
        <end position="37"/>
    </location>
</feature>
<comment type="caution">
    <text evidence="2">The sequence shown here is derived from an EMBL/GenBank/DDBJ whole genome shotgun (WGS) entry which is preliminary data.</text>
</comment>
<feature type="region of interest" description="Disordered" evidence="1">
    <location>
        <begin position="1"/>
        <end position="48"/>
    </location>
</feature>
<name>A0ABR1MKZ5_9PEZI</name>
<reference evidence="2 3" key="1">
    <citation type="submission" date="2024-04" db="EMBL/GenBank/DDBJ databases">
        <title>Phyllosticta paracitricarpa is synonymous to the EU quarantine fungus P. citricarpa based on phylogenomic analyses.</title>
        <authorList>
            <consortium name="Lawrence Berkeley National Laboratory"/>
            <person name="Van Ingen-Buijs V.A."/>
            <person name="Van Westerhoven A.C."/>
            <person name="Haridas S."/>
            <person name="Skiadas P."/>
            <person name="Martin F."/>
            <person name="Groenewald J.Z."/>
            <person name="Crous P.W."/>
            <person name="Seidl M.F."/>
        </authorList>
    </citation>
    <scope>NUCLEOTIDE SEQUENCE [LARGE SCALE GENOMIC DNA]</scope>
    <source>
        <strain evidence="2 3">CBS 122670</strain>
    </source>
</reference>
<dbReference type="EMBL" id="JBBPDW010000005">
    <property type="protein sequence ID" value="KAK7552441.1"/>
    <property type="molecule type" value="Genomic_DNA"/>
</dbReference>
<feature type="compositionally biased region" description="Pro residues" evidence="1">
    <location>
        <begin position="109"/>
        <end position="123"/>
    </location>
</feature>
<proteinExistence type="predicted"/>
<feature type="region of interest" description="Disordered" evidence="1">
    <location>
        <begin position="94"/>
        <end position="151"/>
    </location>
</feature>
<keyword evidence="3" id="KW-1185">Reference proteome</keyword>
<accession>A0ABR1MKZ5</accession>
<feature type="compositionally biased region" description="Basic and acidic residues" evidence="1">
    <location>
        <begin position="126"/>
        <end position="143"/>
    </location>
</feature>
<evidence type="ECO:0000313" key="3">
    <source>
        <dbReference type="Proteomes" id="UP001365128"/>
    </source>
</evidence>
<dbReference type="Proteomes" id="UP001365128">
    <property type="component" value="Unassembled WGS sequence"/>
</dbReference>
<evidence type="ECO:0000313" key="2">
    <source>
        <dbReference type="EMBL" id="KAK7552441.1"/>
    </source>
</evidence>
<protein>
    <submittedName>
        <fullName evidence="2">Uncharacterized protein</fullName>
    </submittedName>
</protein>
<sequence>MHACQVVSGRATSRAPTPTSPKRPPFPFPPDGEPPAVSPTQPSPAQSVTAHHHYRDCCQCTLQRNPPLIVHPPTVFNTHASSILYPSIHPSTPPRLHKRIHQPINPSIPCLPTPPTSPQPRPIQQPRRDPEEKFCTQEKKESSAPRPARLACTPVPHRPAAHVGKQPPTPCMPPPTVPVRASKQASKQASKPRQRHMYVRHATPRHATTTTTSGLLLLCCSPSCVRCGGRSVTYPLAESARLSLLTGRRSFLGFVPHDALDVLVVRCVYVQMYVECGCRSLRNGESVCVWVDE</sequence>